<accession>A0ACC3B247</accession>
<organism evidence="1 2">
    <name type="scientific">Aspergillus melleus</name>
    <dbReference type="NCBI Taxonomy" id="138277"/>
    <lineage>
        <taxon>Eukaryota</taxon>
        <taxon>Fungi</taxon>
        <taxon>Dikarya</taxon>
        <taxon>Ascomycota</taxon>
        <taxon>Pezizomycotina</taxon>
        <taxon>Eurotiomycetes</taxon>
        <taxon>Eurotiomycetidae</taxon>
        <taxon>Eurotiales</taxon>
        <taxon>Aspergillaceae</taxon>
        <taxon>Aspergillus</taxon>
        <taxon>Aspergillus subgen. Circumdati</taxon>
    </lineage>
</organism>
<comment type="caution">
    <text evidence="1">The sequence shown here is derived from an EMBL/GenBank/DDBJ whole genome shotgun (WGS) entry which is preliminary data.</text>
</comment>
<dbReference type="EMBL" id="JAOPJF010000031">
    <property type="protein sequence ID" value="KAK1144337.1"/>
    <property type="molecule type" value="Genomic_DNA"/>
</dbReference>
<dbReference type="Proteomes" id="UP001177260">
    <property type="component" value="Unassembled WGS sequence"/>
</dbReference>
<name>A0ACC3B247_9EURO</name>
<evidence type="ECO:0000313" key="2">
    <source>
        <dbReference type="Proteomes" id="UP001177260"/>
    </source>
</evidence>
<gene>
    <name evidence="1" type="primary">SLX1</name>
    <name evidence="1" type="ORF">N8T08_005489</name>
</gene>
<reference evidence="1 2" key="1">
    <citation type="journal article" date="2023" name="ACS Omega">
        <title>Identification of the Neoaspergillic Acid Biosynthesis Gene Cluster by Establishing an In Vitro CRISPR-Ribonucleoprotein Genetic System in Aspergillus melleus.</title>
        <authorList>
            <person name="Yuan B."/>
            <person name="Grau M.F."/>
            <person name="Murata R.M."/>
            <person name="Torok T."/>
            <person name="Venkateswaran K."/>
            <person name="Stajich J.E."/>
            <person name="Wang C.C.C."/>
        </authorList>
    </citation>
    <scope>NUCLEOTIDE SEQUENCE [LARGE SCALE GENOMIC DNA]</scope>
    <source>
        <strain evidence="1 2">IMV 1140</strain>
    </source>
</reference>
<keyword evidence="2" id="KW-1185">Reference proteome</keyword>
<evidence type="ECO:0000313" key="1">
    <source>
        <dbReference type="EMBL" id="KAK1144337.1"/>
    </source>
</evidence>
<protein>
    <submittedName>
        <fullName evidence="1">Slx4p interacting protein</fullName>
    </submittedName>
</protein>
<proteinExistence type="predicted"/>
<sequence>MADARGNHTKPIPAFYCCYLLRSTVKPKSMYIGSTPNPARRLAQHNGLAKGGARKTANDKRPWEMVVIVEGFTSRIAALQFEWAWQNQRNSRHHVDSDDDDDEKTKNIASQSRSDRSDCTKRKKPCRPHRLKVSLSAHLGTLHTLLRSTLFAGWPLKIRFFAADVHKAWQAWCDRVDGFLPDHMAVISDGNCLEAYRQHGASDSRVGSIQGIKVDYTPIQEYVEKAAFILDDSETLECKICRIPVVPDAEMVVVCPASECYCTAHLMCLSNQFLKSANDTDRLVPTSGSCPACLKTVQWPLMMQELSLRKRGGNQWLKVLRKKKKETKRANAVAKSRPKKDQKAASEGFPAATEPAEHEANDDSDGDAQDDVSLDENWSELLDPESDSEREDPPKLQQAPQKVEIVIQDSDDDGDEISEW</sequence>